<dbReference type="EMBL" id="JACOOK010000002">
    <property type="protein sequence ID" value="MBC5616068.1"/>
    <property type="molecule type" value="Genomic_DNA"/>
</dbReference>
<dbReference type="Gene3D" id="1.20.1260.100">
    <property type="entry name" value="TspO/MBR protein"/>
    <property type="match status" value="1"/>
</dbReference>
<reference evidence="7 8" key="1">
    <citation type="submission" date="2020-08" db="EMBL/GenBank/DDBJ databases">
        <title>Genome public.</title>
        <authorList>
            <person name="Liu C."/>
            <person name="Sun Q."/>
        </authorList>
    </citation>
    <scope>NUCLEOTIDE SEQUENCE [LARGE SCALE GENOMIC DNA]</scope>
    <source>
        <strain evidence="7 8">New-7</strain>
    </source>
</reference>
<dbReference type="Pfam" id="PF03073">
    <property type="entry name" value="TspO_MBR"/>
    <property type="match status" value="1"/>
</dbReference>
<feature type="transmembrane region" description="Helical" evidence="6">
    <location>
        <begin position="102"/>
        <end position="120"/>
    </location>
</feature>
<dbReference type="RefSeq" id="WP_118655376.1">
    <property type="nucleotide sequence ID" value="NZ_JACOOK010000002.1"/>
</dbReference>
<keyword evidence="5 6" id="KW-0472">Membrane</keyword>
<keyword evidence="3 6" id="KW-0812">Transmembrane</keyword>
<gene>
    <name evidence="7" type="ORF">H8S08_03420</name>
</gene>
<dbReference type="Proteomes" id="UP000636891">
    <property type="component" value="Unassembled WGS sequence"/>
</dbReference>
<evidence type="ECO:0000256" key="1">
    <source>
        <dbReference type="ARBA" id="ARBA00004141"/>
    </source>
</evidence>
<comment type="subcellular location">
    <subcellularLocation>
        <location evidence="1">Membrane</location>
        <topology evidence="1">Multi-pass membrane protein</topology>
    </subcellularLocation>
</comment>
<evidence type="ECO:0000256" key="4">
    <source>
        <dbReference type="ARBA" id="ARBA00022989"/>
    </source>
</evidence>
<dbReference type="InterPro" id="IPR004307">
    <property type="entry name" value="TspO_MBR"/>
</dbReference>
<evidence type="ECO:0000256" key="2">
    <source>
        <dbReference type="ARBA" id="ARBA00007524"/>
    </source>
</evidence>
<dbReference type="InterPro" id="IPR038330">
    <property type="entry name" value="TspO/MBR-related_sf"/>
</dbReference>
<evidence type="ECO:0000256" key="3">
    <source>
        <dbReference type="ARBA" id="ARBA00022692"/>
    </source>
</evidence>
<comment type="similarity">
    <text evidence="2">Belongs to the TspO/BZRP family.</text>
</comment>
<proteinExistence type="inferred from homology"/>
<evidence type="ECO:0000313" key="7">
    <source>
        <dbReference type="EMBL" id="MBC5616068.1"/>
    </source>
</evidence>
<dbReference type="PANTHER" id="PTHR10057:SF0">
    <property type="entry name" value="TRANSLOCATOR PROTEIN"/>
    <property type="match status" value="1"/>
</dbReference>
<organism evidence="7 8">
    <name type="scientific">Alistipes hominis</name>
    <dbReference type="NCBI Taxonomy" id="2763015"/>
    <lineage>
        <taxon>Bacteria</taxon>
        <taxon>Pseudomonadati</taxon>
        <taxon>Bacteroidota</taxon>
        <taxon>Bacteroidia</taxon>
        <taxon>Bacteroidales</taxon>
        <taxon>Rikenellaceae</taxon>
        <taxon>Alistipes</taxon>
    </lineage>
</organism>
<protein>
    <submittedName>
        <fullName evidence="7">Tryptophan-rich sensory protein</fullName>
    </submittedName>
</protein>
<dbReference type="CDD" id="cd15904">
    <property type="entry name" value="TSPO_MBR"/>
    <property type="match status" value="1"/>
</dbReference>
<dbReference type="PANTHER" id="PTHR10057">
    <property type="entry name" value="PERIPHERAL-TYPE BENZODIAZEPINE RECEPTOR"/>
    <property type="match status" value="1"/>
</dbReference>
<comment type="caution">
    <text evidence="7">The sequence shown here is derived from an EMBL/GenBank/DDBJ whole genome shotgun (WGS) entry which is preliminary data.</text>
</comment>
<feature type="transmembrane region" description="Helical" evidence="6">
    <location>
        <begin position="132"/>
        <end position="152"/>
    </location>
</feature>
<evidence type="ECO:0000256" key="6">
    <source>
        <dbReference type="SAM" id="Phobius"/>
    </source>
</evidence>
<evidence type="ECO:0000256" key="5">
    <source>
        <dbReference type="ARBA" id="ARBA00023136"/>
    </source>
</evidence>
<evidence type="ECO:0000313" key="8">
    <source>
        <dbReference type="Proteomes" id="UP000636891"/>
    </source>
</evidence>
<accession>A0ABR7CK90</accession>
<sequence>MKKNLAFAVPILVCLLLGYFAGLIQADSIREWYPTLRKPPLTPPNIVFPIAWGILYLCMGISAGLIYLSSAPQRDFLIRLFCVQLFSNFIWSYLFFYLRNPLLGMIDILTLDIFVIYYLIKSYPVSKTASVLFAPYALWVLFATYLNGYIMLTN</sequence>
<dbReference type="PIRSF" id="PIRSF005859">
    <property type="entry name" value="PBR"/>
    <property type="match status" value="1"/>
</dbReference>
<feature type="transmembrane region" description="Helical" evidence="6">
    <location>
        <begin position="76"/>
        <end position="96"/>
    </location>
</feature>
<feature type="transmembrane region" description="Helical" evidence="6">
    <location>
        <begin position="50"/>
        <end position="69"/>
    </location>
</feature>
<keyword evidence="4 6" id="KW-1133">Transmembrane helix</keyword>
<keyword evidence="8" id="KW-1185">Reference proteome</keyword>
<name>A0ABR7CK90_9BACT</name>